<dbReference type="OrthoDB" id="1876367at2759"/>
<dbReference type="AlphaFoldDB" id="A0A2G9H4I3"/>
<dbReference type="PANTHER" id="PTHR35497">
    <property type="entry name" value="ACYL-UDP-N-ACETYLGLUCOSAMINE O-ACYLTRANSFERASE"/>
    <property type="match status" value="1"/>
</dbReference>
<dbReference type="Proteomes" id="UP000231279">
    <property type="component" value="Unassembled WGS sequence"/>
</dbReference>
<name>A0A2G9H4I3_9LAMI</name>
<evidence type="ECO:0000313" key="2">
    <source>
        <dbReference type="EMBL" id="PIN12422.1"/>
    </source>
</evidence>
<evidence type="ECO:0008006" key="4">
    <source>
        <dbReference type="Google" id="ProtNLM"/>
    </source>
</evidence>
<dbReference type="STRING" id="429701.A0A2G9H4I3"/>
<reference evidence="3" key="1">
    <citation type="journal article" date="2018" name="Gigascience">
        <title>Genome assembly of the Pink Ipe (Handroanthus impetiginosus, Bignoniaceae), a highly valued, ecologically keystone Neotropical timber forest tree.</title>
        <authorList>
            <person name="Silva-Junior O.B."/>
            <person name="Grattapaglia D."/>
            <person name="Novaes E."/>
            <person name="Collevatti R.G."/>
        </authorList>
    </citation>
    <scope>NUCLEOTIDE SEQUENCE [LARGE SCALE GENOMIC DNA]</scope>
    <source>
        <strain evidence="3">cv. UFG-1</strain>
    </source>
</reference>
<evidence type="ECO:0000256" key="1">
    <source>
        <dbReference type="SAM" id="MobiDB-lite"/>
    </source>
</evidence>
<protein>
    <recommendedName>
        <fullName evidence="4">C2H2-type domain-containing protein</fullName>
    </recommendedName>
</protein>
<gene>
    <name evidence="2" type="ORF">CDL12_14973</name>
</gene>
<keyword evidence="3" id="KW-1185">Reference proteome</keyword>
<accession>A0A2G9H4I3</accession>
<dbReference type="EMBL" id="NKXS01002697">
    <property type="protein sequence ID" value="PIN12422.1"/>
    <property type="molecule type" value="Genomic_DNA"/>
</dbReference>
<proteinExistence type="predicted"/>
<organism evidence="2 3">
    <name type="scientific">Handroanthus impetiginosus</name>
    <dbReference type="NCBI Taxonomy" id="429701"/>
    <lineage>
        <taxon>Eukaryota</taxon>
        <taxon>Viridiplantae</taxon>
        <taxon>Streptophyta</taxon>
        <taxon>Embryophyta</taxon>
        <taxon>Tracheophyta</taxon>
        <taxon>Spermatophyta</taxon>
        <taxon>Magnoliopsida</taxon>
        <taxon>eudicotyledons</taxon>
        <taxon>Gunneridae</taxon>
        <taxon>Pentapetalae</taxon>
        <taxon>asterids</taxon>
        <taxon>lamiids</taxon>
        <taxon>Lamiales</taxon>
        <taxon>Bignoniaceae</taxon>
        <taxon>Crescentiina</taxon>
        <taxon>Tabebuia alliance</taxon>
        <taxon>Handroanthus</taxon>
    </lineage>
</organism>
<comment type="caution">
    <text evidence="2">The sequence shown here is derived from an EMBL/GenBank/DDBJ whole genome shotgun (WGS) entry which is preliminary data.</text>
</comment>
<evidence type="ECO:0000313" key="3">
    <source>
        <dbReference type="Proteomes" id="UP000231279"/>
    </source>
</evidence>
<feature type="compositionally biased region" description="Low complexity" evidence="1">
    <location>
        <begin position="304"/>
        <end position="314"/>
    </location>
</feature>
<dbReference type="PANTHER" id="PTHR35497:SF1">
    <property type="entry name" value="ACYL-UDP-N-ACETYLGLUCOSAMINE O-ACYLTRANSFERASE"/>
    <property type="match status" value="1"/>
</dbReference>
<sequence length="534" mass="60427">MAERRELGLPKTSTGNLKEQLVRTTLRNVRSQGHPYVELREDGKKLIFFCTLCLAPCYSDTVLFNHLKGNLHNERLATAQVTLLKPNPWPFNDGVFFFHDDSEEQNKSLPVSDAEENKLLDSYHVDADSLAIVRYDENTGPNASTNVSEEIEDHVDCDENPSDSNVDAESTTHELVIPAVLQKDEVADLVVSHMGVGRIGARFHEKDGVSNEICRIWCEWLGDKGSVNEDIDMVPEHDFAVVTFAYNYNLGRKGLLDGFRYLLPASPYSEAEDSGCSRGKKRRSFSDPEDISEALHNQYDSSGEESQSSNTSNSKMLLSGNDDQLVHSRILSSKSMRKQLRNQQRVAAERSCDICQQRMLPNKDVAALLNRRTGKLVCSSRNLTGAFHLFHISCLIHWILLCEVEIYAKQSVQHKVKRRSRRKVKGKDGANGVKRGMQEKQIYSAFCPECQGTGIIIDGEELEKPTVPLSEIFRYKIKLCDAHKAWMKTPEDLPNCSLGFNFPLHSDEIFQENVAFLKLLHFYRANDQIRSPKC</sequence>
<feature type="region of interest" description="Disordered" evidence="1">
    <location>
        <begin position="268"/>
        <end position="318"/>
    </location>
</feature>